<feature type="region of interest" description="Disordered" evidence="13">
    <location>
        <begin position="32"/>
        <end position="75"/>
    </location>
</feature>
<dbReference type="PANTHER" id="PTHR45628:SF7">
    <property type="entry name" value="VOLTAGE-DEPENDENT CALCIUM CHANNEL TYPE A SUBUNIT ALPHA-1"/>
    <property type="match status" value="1"/>
</dbReference>
<keyword evidence="8 14" id="KW-1133">Transmembrane helix</keyword>
<keyword evidence="12" id="KW-0407">Ion channel</keyword>
<reference evidence="16" key="1">
    <citation type="submission" date="2023-10" db="EMBL/GenBank/DDBJ databases">
        <authorList>
            <person name="Chen Y."/>
            <person name="Shah S."/>
            <person name="Dougan E. K."/>
            <person name="Thang M."/>
            <person name="Chan C."/>
        </authorList>
    </citation>
    <scope>NUCLEOTIDE SEQUENCE [LARGE SCALE GENOMIC DNA]</scope>
</reference>
<keyword evidence="5 14" id="KW-0812">Transmembrane</keyword>
<keyword evidence="7" id="KW-0851">Voltage-gated channel</keyword>
<evidence type="ECO:0000256" key="8">
    <source>
        <dbReference type="ARBA" id="ARBA00022989"/>
    </source>
</evidence>
<evidence type="ECO:0000256" key="14">
    <source>
        <dbReference type="SAM" id="Phobius"/>
    </source>
</evidence>
<dbReference type="Pfam" id="PF00520">
    <property type="entry name" value="Ion_trans"/>
    <property type="match status" value="1"/>
</dbReference>
<feature type="transmembrane region" description="Helical" evidence="14">
    <location>
        <begin position="309"/>
        <end position="327"/>
    </location>
</feature>
<keyword evidence="6" id="KW-0106">Calcium</keyword>
<dbReference type="PANTHER" id="PTHR45628">
    <property type="entry name" value="VOLTAGE-DEPENDENT CALCIUM CHANNEL TYPE A SUBUNIT ALPHA-1"/>
    <property type="match status" value="1"/>
</dbReference>
<dbReference type="Gene3D" id="1.20.120.350">
    <property type="entry name" value="Voltage-gated potassium channels. Chain C"/>
    <property type="match status" value="1"/>
</dbReference>
<evidence type="ECO:0000256" key="9">
    <source>
        <dbReference type="ARBA" id="ARBA00023065"/>
    </source>
</evidence>
<evidence type="ECO:0000256" key="1">
    <source>
        <dbReference type="ARBA" id="ARBA00004141"/>
    </source>
</evidence>
<feature type="region of interest" description="Disordered" evidence="13">
    <location>
        <begin position="1"/>
        <end position="20"/>
    </location>
</feature>
<keyword evidence="2" id="KW-0813">Transport</keyword>
<gene>
    <name evidence="16" type="ORF">PCOR1329_LOCUS13389</name>
</gene>
<evidence type="ECO:0000256" key="4">
    <source>
        <dbReference type="ARBA" id="ARBA00022673"/>
    </source>
</evidence>
<evidence type="ECO:0000256" key="3">
    <source>
        <dbReference type="ARBA" id="ARBA00022568"/>
    </source>
</evidence>
<feature type="compositionally biased region" description="Low complexity" evidence="13">
    <location>
        <begin position="126"/>
        <end position="142"/>
    </location>
</feature>
<keyword evidence="17" id="KW-1185">Reference proteome</keyword>
<feature type="region of interest" description="Disordered" evidence="13">
    <location>
        <begin position="191"/>
        <end position="212"/>
    </location>
</feature>
<keyword evidence="3" id="KW-0109">Calcium transport</keyword>
<evidence type="ECO:0000256" key="7">
    <source>
        <dbReference type="ARBA" id="ARBA00022882"/>
    </source>
</evidence>
<evidence type="ECO:0000256" key="13">
    <source>
        <dbReference type="SAM" id="MobiDB-lite"/>
    </source>
</evidence>
<evidence type="ECO:0000259" key="15">
    <source>
        <dbReference type="Pfam" id="PF00520"/>
    </source>
</evidence>
<evidence type="ECO:0000256" key="11">
    <source>
        <dbReference type="ARBA" id="ARBA00023180"/>
    </source>
</evidence>
<name>A0ABN9QN29_9DINO</name>
<feature type="compositionally biased region" description="Basic and acidic residues" evidence="13">
    <location>
        <begin position="99"/>
        <end position="112"/>
    </location>
</feature>
<feature type="compositionally biased region" description="Basic and acidic residues" evidence="13">
    <location>
        <begin position="51"/>
        <end position="68"/>
    </location>
</feature>
<evidence type="ECO:0000313" key="17">
    <source>
        <dbReference type="Proteomes" id="UP001189429"/>
    </source>
</evidence>
<dbReference type="EMBL" id="CAUYUJ010003947">
    <property type="protein sequence ID" value="CAK0807541.1"/>
    <property type="molecule type" value="Genomic_DNA"/>
</dbReference>
<keyword evidence="11" id="KW-0325">Glycoprotein</keyword>
<feature type="domain" description="Ion transport" evidence="15">
    <location>
        <begin position="304"/>
        <end position="424"/>
    </location>
</feature>
<keyword evidence="9" id="KW-0406">Ion transport</keyword>
<dbReference type="InterPro" id="IPR005821">
    <property type="entry name" value="Ion_trans_dom"/>
</dbReference>
<protein>
    <recommendedName>
        <fullName evidence="15">Ion transport domain-containing protein</fullName>
    </recommendedName>
</protein>
<comment type="subcellular location">
    <subcellularLocation>
        <location evidence="1">Membrane</location>
        <topology evidence="1">Multi-pass membrane protein</topology>
    </subcellularLocation>
</comment>
<dbReference type="InterPro" id="IPR027359">
    <property type="entry name" value="Volt_channel_dom_sf"/>
</dbReference>
<feature type="transmembrane region" description="Helical" evidence="14">
    <location>
        <begin position="406"/>
        <end position="433"/>
    </location>
</feature>
<keyword evidence="4" id="KW-0107">Calcium channel</keyword>
<keyword evidence="10 14" id="KW-0472">Membrane</keyword>
<dbReference type="SUPFAM" id="SSF81324">
    <property type="entry name" value="Voltage-gated potassium channels"/>
    <property type="match status" value="1"/>
</dbReference>
<feature type="transmembrane region" description="Helical" evidence="14">
    <location>
        <begin position="268"/>
        <end position="289"/>
    </location>
</feature>
<evidence type="ECO:0000256" key="12">
    <source>
        <dbReference type="ARBA" id="ARBA00023303"/>
    </source>
</evidence>
<organism evidence="16 17">
    <name type="scientific">Prorocentrum cordatum</name>
    <dbReference type="NCBI Taxonomy" id="2364126"/>
    <lineage>
        <taxon>Eukaryota</taxon>
        <taxon>Sar</taxon>
        <taxon>Alveolata</taxon>
        <taxon>Dinophyceae</taxon>
        <taxon>Prorocentrales</taxon>
        <taxon>Prorocentraceae</taxon>
        <taxon>Prorocentrum</taxon>
    </lineage>
</organism>
<evidence type="ECO:0000256" key="5">
    <source>
        <dbReference type="ARBA" id="ARBA00022692"/>
    </source>
</evidence>
<proteinExistence type="predicted"/>
<dbReference type="InterPro" id="IPR050599">
    <property type="entry name" value="VDCC_alpha-1_subunit"/>
</dbReference>
<sequence>MRPYDQLNDEMPPNPGAVLEETGPAEALVRPSAVEEPPLMLGEPTTPPGMEVERRRSVKSMRSDKASEDACAAGEQGWRAELARLTVLVRDMREQQADAHRSMMRLHKEQQRELQAAVKRVERSAPRASGPASAEPAAPSGDAAEKPAAQVGHGDNGNHIAEVSHPCAVQEPAEAGDKDAIHQAAIPNTTDAVVPREGSAAPQVPEQSRTQRWSLHMSDSLSPQTLHGLAIQFFLKVKHFLELARSHYGPRSVKGRRATSLQLFVNSFYFRAVVSAAILSSGICIGFQVDSQLKNLYKGHVDEGEWKETEIFFAVFFSIELILRLVAERWSFIFGENWAWNLFDSCLVTEAMVDLALRNSAVPDFSFARILRLVRFTRVLRILRAMRSFQTLRVMVFSILSSMTSLLWVFALIFFMIYFFAVFFASGIAEWFVI</sequence>
<feature type="region of interest" description="Disordered" evidence="13">
    <location>
        <begin position="99"/>
        <end position="161"/>
    </location>
</feature>
<evidence type="ECO:0000256" key="10">
    <source>
        <dbReference type="ARBA" id="ARBA00023136"/>
    </source>
</evidence>
<accession>A0ABN9QN29</accession>
<evidence type="ECO:0000256" key="6">
    <source>
        <dbReference type="ARBA" id="ARBA00022837"/>
    </source>
</evidence>
<dbReference type="Proteomes" id="UP001189429">
    <property type="component" value="Unassembled WGS sequence"/>
</dbReference>
<evidence type="ECO:0000313" key="16">
    <source>
        <dbReference type="EMBL" id="CAK0807541.1"/>
    </source>
</evidence>
<evidence type="ECO:0000256" key="2">
    <source>
        <dbReference type="ARBA" id="ARBA00022448"/>
    </source>
</evidence>
<comment type="caution">
    <text evidence="16">The sequence shown here is derived from an EMBL/GenBank/DDBJ whole genome shotgun (WGS) entry which is preliminary data.</text>
</comment>